<evidence type="ECO:0000256" key="1">
    <source>
        <dbReference type="ARBA" id="ARBA00004141"/>
    </source>
</evidence>
<proteinExistence type="inferred from homology"/>
<evidence type="ECO:0000256" key="9">
    <source>
        <dbReference type="ARBA" id="ARBA00023160"/>
    </source>
</evidence>
<keyword evidence="6 10" id="KW-1133">Transmembrane helix</keyword>
<evidence type="ECO:0000256" key="7">
    <source>
        <dbReference type="ARBA" id="ARBA00023098"/>
    </source>
</evidence>
<comment type="catalytic activity">
    <reaction evidence="10">
        <text>a very-long-chain acyl-CoA + malonyl-CoA + H(+) = a very-long-chain 3-oxoacyl-CoA + CO2 + CoA</text>
        <dbReference type="Rhea" id="RHEA:32727"/>
        <dbReference type="ChEBI" id="CHEBI:15378"/>
        <dbReference type="ChEBI" id="CHEBI:16526"/>
        <dbReference type="ChEBI" id="CHEBI:57287"/>
        <dbReference type="ChEBI" id="CHEBI:57384"/>
        <dbReference type="ChEBI" id="CHEBI:90725"/>
        <dbReference type="ChEBI" id="CHEBI:90736"/>
        <dbReference type="EC" id="2.3.1.199"/>
    </reaction>
</comment>
<evidence type="ECO:0000313" key="13">
    <source>
        <dbReference type="RefSeq" id="XP_012942167.1"/>
    </source>
</evidence>
<feature type="compositionally biased region" description="Polar residues" evidence="11">
    <location>
        <begin position="279"/>
        <end position="312"/>
    </location>
</feature>
<protein>
    <recommendedName>
        <fullName evidence="10">Elongation of very long chain fatty acids protein</fullName>
        <ecNumber evidence="10">2.3.1.199</ecNumber>
    </recommendedName>
    <alternativeName>
        <fullName evidence="10">Very-long-chain 3-oxoacyl-CoA synthase</fullName>
    </alternativeName>
</protein>
<evidence type="ECO:0000313" key="12">
    <source>
        <dbReference type="Proteomes" id="UP000694888"/>
    </source>
</evidence>
<keyword evidence="3 10" id="KW-0808">Transferase</keyword>
<evidence type="ECO:0000256" key="10">
    <source>
        <dbReference type="RuleBase" id="RU361115"/>
    </source>
</evidence>
<evidence type="ECO:0000256" key="2">
    <source>
        <dbReference type="ARBA" id="ARBA00022516"/>
    </source>
</evidence>
<keyword evidence="2 10" id="KW-0444">Lipid biosynthesis</keyword>
<keyword evidence="5 10" id="KW-0276">Fatty acid metabolism</keyword>
<dbReference type="PANTHER" id="PTHR11157">
    <property type="entry name" value="FATTY ACID ACYL TRANSFERASE-RELATED"/>
    <property type="match status" value="1"/>
</dbReference>
<dbReference type="EC" id="2.3.1.199" evidence="10"/>
<feature type="transmembrane region" description="Helical" evidence="10">
    <location>
        <begin position="64"/>
        <end position="84"/>
    </location>
</feature>
<gene>
    <name evidence="13" type="primary">LOC101864544</name>
</gene>
<evidence type="ECO:0000256" key="8">
    <source>
        <dbReference type="ARBA" id="ARBA00023136"/>
    </source>
</evidence>
<feature type="transmembrane region" description="Helical" evidence="10">
    <location>
        <begin position="171"/>
        <end position="194"/>
    </location>
</feature>
<dbReference type="Pfam" id="PF01151">
    <property type="entry name" value="ELO"/>
    <property type="match status" value="1"/>
</dbReference>
<keyword evidence="12" id="KW-1185">Reference proteome</keyword>
<organism evidence="12 13">
    <name type="scientific">Aplysia californica</name>
    <name type="common">California sea hare</name>
    <dbReference type="NCBI Taxonomy" id="6500"/>
    <lineage>
        <taxon>Eukaryota</taxon>
        <taxon>Metazoa</taxon>
        <taxon>Spiralia</taxon>
        <taxon>Lophotrochozoa</taxon>
        <taxon>Mollusca</taxon>
        <taxon>Gastropoda</taxon>
        <taxon>Heterobranchia</taxon>
        <taxon>Euthyneura</taxon>
        <taxon>Tectipleura</taxon>
        <taxon>Aplysiida</taxon>
        <taxon>Aplysioidea</taxon>
        <taxon>Aplysiidae</taxon>
        <taxon>Aplysia</taxon>
    </lineage>
</organism>
<sequence>MEYFNISVESAVSLYDDLMDKGDPRTEDWLFISTPLPAITMMLTYILVSLIGPHVMKDRKPLNLGHLLTAYNFLLVGMSSYMTYEFFMSAYLAGYSVGCQNVDYSNSPLALRMASVCWVYYISKYIETADTVFFILRKKFNQITFLHVFHHSTMIVNWWLCVKYIAGGPTFFHALINSFVHVVMYSYYGLSALGPAVQPYLWWKKYVTVIQVVQFTAVVIHSVHFVFRCDFPLGLSLLSLLYAVIMISLFLNYYHKEHVVRAKARQLRKQKLEQELQQGTQAKGITRQDGNGHSVTSSDRIATNGNLHGSNEVTRRKVRDES</sequence>
<accession>A0ABM1A761</accession>
<dbReference type="Proteomes" id="UP000694888">
    <property type="component" value="Unplaced"/>
</dbReference>
<dbReference type="PROSITE" id="PS01188">
    <property type="entry name" value="ELO"/>
    <property type="match status" value="1"/>
</dbReference>
<dbReference type="InterPro" id="IPR030457">
    <property type="entry name" value="ELO_CS"/>
</dbReference>
<comment type="subcellular location">
    <subcellularLocation>
        <location evidence="1">Membrane</location>
        <topology evidence="1">Multi-pass membrane protein</topology>
    </subcellularLocation>
</comment>
<dbReference type="RefSeq" id="XP_012942167.1">
    <property type="nucleotide sequence ID" value="XM_013086713.2"/>
</dbReference>
<evidence type="ECO:0000256" key="5">
    <source>
        <dbReference type="ARBA" id="ARBA00022832"/>
    </source>
</evidence>
<dbReference type="GeneID" id="101864544"/>
<feature type="compositionally biased region" description="Basic and acidic residues" evidence="11">
    <location>
        <begin position="313"/>
        <end position="322"/>
    </location>
</feature>
<feature type="region of interest" description="Disordered" evidence="11">
    <location>
        <begin position="278"/>
        <end position="322"/>
    </location>
</feature>
<feature type="transmembrane region" description="Helical" evidence="10">
    <location>
        <begin position="143"/>
        <end position="165"/>
    </location>
</feature>
<keyword evidence="9 10" id="KW-0275">Fatty acid biosynthesis</keyword>
<dbReference type="PANTHER" id="PTHR11157:SF126">
    <property type="entry name" value="ELONGATION OF VERY LONG CHAIN FATTY ACIDS PROTEIN"/>
    <property type="match status" value="1"/>
</dbReference>
<comment type="similarity">
    <text evidence="10">Belongs to the ELO family.</text>
</comment>
<evidence type="ECO:0000256" key="11">
    <source>
        <dbReference type="SAM" id="MobiDB-lite"/>
    </source>
</evidence>
<feature type="transmembrane region" description="Helical" evidence="10">
    <location>
        <begin position="29"/>
        <end position="52"/>
    </location>
</feature>
<keyword evidence="4 10" id="KW-0812">Transmembrane</keyword>
<keyword evidence="8 10" id="KW-0472">Membrane</keyword>
<keyword evidence="7 10" id="KW-0443">Lipid metabolism</keyword>
<feature type="transmembrane region" description="Helical" evidence="10">
    <location>
        <begin position="233"/>
        <end position="254"/>
    </location>
</feature>
<name>A0ABM1A761_APLCA</name>
<evidence type="ECO:0000256" key="6">
    <source>
        <dbReference type="ARBA" id="ARBA00022989"/>
    </source>
</evidence>
<evidence type="ECO:0000256" key="4">
    <source>
        <dbReference type="ARBA" id="ARBA00022692"/>
    </source>
</evidence>
<feature type="transmembrane region" description="Helical" evidence="10">
    <location>
        <begin position="206"/>
        <end position="227"/>
    </location>
</feature>
<reference evidence="13" key="1">
    <citation type="submission" date="2025-08" db="UniProtKB">
        <authorList>
            <consortium name="RefSeq"/>
        </authorList>
    </citation>
    <scope>IDENTIFICATION</scope>
</reference>
<evidence type="ECO:0000256" key="3">
    <source>
        <dbReference type="ARBA" id="ARBA00022679"/>
    </source>
</evidence>
<dbReference type="InterPro" id="IPR002076">
    <property type="entry name" value="ELO_fam"/>
</dbReference>